<dbReference type="Pfam" id="PF01027">
    <property type="entry name" value="Bax1-I"/>
    <property type="match status" value="1"/>
</dbReference>
<evidence type="ECO:0000256" key="6">
    <source>
        <dbReference type="RuleBase" id="RU004379"/>
    </source>
</evidence>
<feature type="transmembrane region" description="Helical" evidence="6">
    <location>
        <begin position="170"/>
        <end position="189"/>
    </location>
</feature>
<keyword evidence="4 6" id="KW-1133">Transmembrane helix</keyword>
<evidence type="ECO:0000256" key="1">
    <source>
        <dbReference type="ARBA" id="ARBA00004141"/>
    </source>
</evidence>
<feature type="transmembrane region" description="Helical" evidence="6">
    <location>
        <begin position="92"/>
        <end position="110"/>
    </location>
</feature>
<evidence type="ECO:0000313" key="8">
    <source>
        <dbReference type="Proteomes" id="UP000249008"/>
    </source>
</evidence>
<evidence type="ECO:0000313" key="7">
    <source>
        <dbReference type="EMBL" id="SQJ02390.1"/>
    </source>
</evidence>
<dbReference type="PANTHER" id="PTHR23291:SF50">
    <property type="entry name" value="PROTEIN LIFEGUARD 4"/>
    <property type="match status" value="1"/>
</dbReference>
<evidence type="ECO:0000256" key="5">
    <source>
        <dbReference type="ARBA" id="ARBA00023136"/>
    </source>
</evidence>
<comment type="subcellular location">
    <subcellularLocation>
        <location evidence="1">Membrane</location>
        <topology evidence="1">Multi-pass membrane protein</topology>
    </subcellularLocation>
</comment>
<evidence type="ECO:0000256" key="4">
    <source>
        <dbReference type="ARBA" id="ARBA00022989"/>
    </source>
</evidence>
<dbReference type="CDD" id="cd10432">
    <property type="entry name" value="BI-1-like_bacterial"/>
    <property type="match status" value="1"/>
</dbReference>
<dbReference type="GeneID" id="78455902"/>
<reference evidence="7 8" key="1">
    <citation type="submission" date="2018-06" db="EMBL/GenBank/DDBJ databases">
        <authorList>
            <consortium name="Pathogen Informatics"/>
            <person name="Doyle S."/>
        </authorList>
    </citation>
    <scope>NUCLEOTIDE SEQUENCE [LARGE SCALE GENOMIC DNA]</scope>
    <source>
        <strain evidence="7 8">NCTC12112</strain>
    </source>
</reference>
<gene>
    <name evidence="7" type="primary">ybhL</name>
    <name evidence="7" type="ORF">NCTC12112_01335</name>
</gene>
<keyword evidence="3 6" id="KW-0812">Transmembrane</keyword>
<organism evidence="7 8">
    <name type="scientific">Fusobacterium ulcerans</name>
    <dbReference type="NCBI Taxonomy" id="861"/>
    <lineage>
        <taxon>Bacteria</taxon>
        <taxon>Fusobacteriati</taxon>
        <taxon>Fusobacteriota</taxon>
        <taxon>Fusobacteriia</taxon>
        <taxon>Fusobacteriales</taxon>
        <taxon>Fusobacteriaceae</taxon>
        <taxon>Fusobacterium</taxon>
    </lineage>
</organism>
<evidence type="ECO:0000256" key="3">
    <source>
        <dbReference type="ARBA" id="ARBA00022692"/>
    </source>
</evidence>
<evidence type="ECO:0000256" key="2">
    <source>
        <dbReference type="ARBA" id="ARBA00010350"/>
    </source>
</evidence>
<dbReference type="AlphaFoldDB" id="A0AAX1TUX2"/>
<dbReference type="GO" id="GO:0005886">
    <property type="term" value="C:plasma membrane"/>
    <property type="evidence" value="ECO:0007669"/>
    <property type="project" value="TreeGrafter"/>
</dbReference>
<feature type="transmembrane region" description="Helical" evidence="6">
    <location>
        <begin position="61"/>
        <end position="80"/>
    </location>
</feature>
<keyword evidence="5 6" id="KW-0472">Membrane</keyword>
<name>A0AAX1TUX2_9FUSO</name>
<sequence length="238" mass="27155">MNEYDLNEMRNEQGVYVNVETTNKFLRKVFLNMVIGVLITTLVPIYLFGFNARLLYAIMPYFKIIMFAEIALVFGLSLGINKMSSGTARMMFFLYSLMNGILFSSLGFVFHPVSIFYTLGVALIMFIVIAAYGYTTSEDLSNYGKYLMTGLISIIIMSVINFFLKAPFLYWIGTVLGIVIFSALIAYDVNRIKKIAFQMANGDEEAMNKLGIIGALNLYLDFINLFLYLLRIFGKRRR</sequence>
<feature type="transmembrane region" description="Helical" evidence="6">
    <location>
        <begin position="146"/>
        <end position="164"/>
    </location>
</feature>
<dbReference type="KEGG" id="ful:C4N20_13830"/>
<proteinExistence type="inferred from homology"/>
<protein>
    <submittedName>
        <fullName evidence="7">Inner membrane protein YbhL</fullName>
    </submittedName>
</protein>
<accession>A0AAX1TUX2</accession>
<dbReference type="InterPro" id="IPR006214">
    <property type="entry name" value="Bax_inhibitor_1-related"/>
</dbReference>
<dbReference type="EMBL" id="LS483487">
    <property type="protein sequence ID" value="SQJ02390.1"/>
    <property type="molecule type" value="Genomic_DNA"/>
</dbReference>
<dbReference type="Proteomes" id="UP000249008">
    <property type="component" value="Chromosome 1"/>
</dbReference>
<feature type="transmembrane region" description="Helical" evidence="6">
    <location>
        <begin position="210"/>
        <end position="230"/>
    </location>
</feature>
<comment type="similarity">
    <text evidence="2 6">Belongs to the BI1 family.</text>
</comment>
<dbReference type="RefSeq" id="WP_005977540.1">
    <property type="nucleotide sequence ID" value="NZ_BAABXY010000001.1"/>
</dbReference>
<feature type="transmembrane region" description="Helical" evidence="6">
    <location>
        <begin position="116"/>
        <end position="134"/>
    </location>
</feature>
<dbReference type="PANTHER" id="PTHR23291">
    <property type="entry name" value="BAX INHIBITOR-RELATED"/>
    <property type="match status" value="1"/>
</dbReference>
<feature type="transmembrane region" description="Helical" evidence="6">
    <location>
        <begin position="29"/>
        <end position="49"/>
    </location>
</feature>